<accession>A0A265UT87</accession>
<dbReference type="CDD" id="cd03811">
    <property type="entry name" value="GT4_GT28_WabH-like"/>
    <property type="match status" value="1"/>
</dbReference>
<feature type="domain" description="Glycosyltransferase subfamily 4-like N-terminal" evidence="2">
    <location>
        <begin position="17"/>
        <end position="176"/>
    </location>
</feature>
<sequence length="358" mass="41067">MKTKKINITFVLPNLLPGGAERVFSFIAQNIDSKKFNATLLIIGHSKDAAYDVKDINLVFLEKTRVKDGIPALFRYISEHKPNILLSAAGHLNTVVAYMSLFFPKTKFISREVTVLSLDAAFFTTKKKKLNLLGILGKNRFNFFDKIICQSKDMQDDIHENYNIDIHKITVINNPITDGFKLKEQKTKNNPVQYITVGRLSKEKGYERILKLLCKLNFPFHYTIIGHGPEKEKLFALIESYGLRDKITHIEFTKNVAEYLEKCDFFLQGSYFEGFPNCLIESCAVGTPVLAFTAPGGTKEIIKNGVNGYLVDNEEAYFEKLSENRLWNPIAVRESVYKKFNKNYIIKQYEDLFIDILK</sequence>
<evidence type="ECO:0000259" key="1">
    <source>
        <dbReference type="Pfam" id="PF00534"/>
    </source>
</evidence>
<evidence type="ECO:0000259" key="2">
    <source>
        <dbReference type="Pfam" id="PF13439"/>
    </source>
</evidence>
<dbReference type="InterPro" id="IPR001296">
    <property type="entry name" value="Glyco_trans_1"/>
</dbReference>
<dbReference type="PANTHER" id="PTHR12526">
    <property type="entry name" value="GLYCOSYLTRANSFERASE"/>
    <property type="match status" value="1"/>
</dbReference>
<dbReference type="PANTHER" id="PTHR12526:SF630">
    <property type="entry name" value="GLYCOSYLTRANSFERASE"/>
    <property type="match status" value="1"/>
</dbReference>
<dbReference type="OrthoDB" id="791981at2"/>
<reference evidence="3 4" key="1">
    <citation type="submission" date="2017-05" db="EMBL/GenBank/DDBJ databases">
        <title>The draft genome sequence of Idiomarina salinarum WNB302.</title>
        <authorList>
            <person name="Sun Y."/>
            <person name="Chen B."/>
            <person name="Du Z."/>
        </authorList>
    </citation>
    <scope>NUCLEOTIDE SEQUENCE [LARGE SCALE GENOMIC DNA]</scope>
    <source>
        <strain evidence="3 4">WNB302</strain>
    </source>
</reference>
<dbReference type="InterPro" id="IPR028098">
    <property type="entry name" value="Glyco_trans_4-like_N"/>
</dbReference>
<evidence type="ECO:0000313" key="3">
    <source>
        <dbReference type="EMBL" id="OZV68535.1"/>
    </source>
</evidence>
<dbReference type="AlphaFoldDB" id="A0A265UT87"/>
<evidence type="ECO:0000313" key="4">
    <source>
        <dbReference type="Proteomes" id="UP000216840"/>
    </source>
</evidence>
<dbReference type="RefSeq" id="WP_094968300.1">
    <property type="nucleotide sequence ID" value="NZ_NGJN01000004.1"/>
</dbReference>
<dbReference type="SUPFAM" id="SSF53756">
    <property type="entry name" value="UDP-Glycosyltransferase/glycogen phosphorylase"/>
    <property type="match status" value="1"/>
</dbReference>
<dbReference type="Gene3D" id="3.40.50.2000">
    <property type="entry name" value="Glycogen Phosphorylase B"/>
    <property type="match status" value="2"/>
</dbReference>
<organism evidence="3 4">
    <name type="scientific">Winogradskyella aurantia</name>
    <dbReference type="NCBI Taxonomy" id="1915063"/>
    <lineage>
        <taxon>Bacteria</taxon>
        <taxon>Pseudomonadati</taxon>
        <taxon>Bacteroidota</taxon>
        <taxon>Flavobacteriia</taxon>
        <taxon>Flavobacteriales</taxon>
        <taxon>Flavobacteriaceae</taxon>
        <taxon>Winogradskyella</taxon>
    </lineage>
</organism>
<dbReference type="EMBL" id="NGJN01000004">
    <property type="protein sequence ID" value="OZV68535.1"/>
    <property type="molecule type" value="Genomic_DNA"/>
</dbReference>
<keyword evidence="4" id="KW-1185">Reference proteome</keyword>
<dbReference type="GO" id="GO:0016757">
    <property type="term" value="F:glycosyltransferase activity"/>
    <property type="evidence" value="ECO:0007669"/>
    <property type="project" value="InterPro"/>
</dbReference>
<dbReference type="Proteomes" id="UP000216840">
    <property type="component" value="Unassembled WGS sequence"/>
</dbReference>
<feature type="domain" description="Glycosyl transferase family 1" evidence="1">
    <location>
        <begin position="184"/>
        <end position="317"/>
    </location>
</feature>
<proteinExistence type="predicted"/>
<dbReference type="Pfam" id="PF13439">
    <property type="entry name" value="Glyco_transf_4"/>
    <property type="match status" value="1"/>
</dbReference>
<comment type="caution">
    <text evidence="3">The sequence shown here is derived from an EMBL/GenBank/DDBJ whole genome shotgun (WGS) entry which is preliminary data.</text>
</comment>
<gene>
    <name evidence="3" type="ORF">CA834_08660</name>
</gene>
<dbReference type="Pfam" id="PF00534">
    <property type="entry name" value="Glycos_transf_1"/>
    <property type="match status" value="1"/>
</dbReference>
<name>A0A265UT87_9FLAO</name>
<protein>
    <submittedName>
        <fullName evidence="3">Uncharacterized protein</fullName>
    </submittedName>
</protein>